<evidence type="ECO:0000313" key="5">
    <source>
        <dbReference type="EMBL" id="PNQ96495.1"/>
    </source>
</evidence>
<gene>
    <name evidence="3" type="primary">ureF</name>
    <name evidence="5" type="ORF">C1S70_23445</name>
</gene>
<evidence type="ECO:0000256" key="4">
    <source>
        <dbReference type="SAM" id="MobiDB-lite"/>
    </source>
</evidence>
<comment type="caution">
    <text evidence="5">The sequence shown here is derived from an EMBL/GenBank/DDBJ whole genome shotgun (WGS) entry which is preliminary data.</text>
</comment>
<accession>A0A2K1FVC6</accession>
<organism evidence="5 6">
    <name type="scientific">Azospirillum argentinense</name>
    <dbReference type="NCBI Taxonomy" id="2970906"/>
    <lineage>
        <taxon>Bacteria</taxon>
        <taxon>Pseudomonadati</taxon>
        <taxon>Pseudomonadota</taxon>
        <taxon>Alphaproteobacteria</taxon>
        <taxon>Rhodospirillales</taxon>
        <taxon>Azospirillaceae</taxon>
        <taxon>Azospirillum</taxon>
    </lineage>
</organism>
<dbReference type="Gene3D" id="1.10.4190.10">
    <property type="entry name" value="Urease accessory protein UreF"/>
    <property type="match status" value="1"/>
</dbReference>
<dbReference type="InterPro" id="IPR002639">
    <property type="entry name" value="UreF"/>
</dbReference>
<feature type="compositionally biased region" description="Basic and acidic residues" evidence="4">
    <location>
        <begin position="48"/>
        <end position="58"/>
    </location>
</feature>
<protein>
    <recommendedName>
        <fullName evidence="3">Urease accessory protein UreF</fullName>
    </recommendedName>
</protein>
<dbReference type="PANTHER" id="PTHR33620:SF1">
    <property type="entry name" value="UREASE ACCESSORY PROTEIN F"/>
    <property type="match status" value="1"/>
</dbReference>
<comment type="subcellular location">
    <subcellularLocation>
        <location evidence="3">Cytoplasm</location>
    </subcellularLocation>
</comment>
<reference evidence="5 6" key="1">
    <citation type="submission" date="2018-01" db="EMBL/GenBank/DDBJ databases">
        <title>Whole genome sequence of Azospirillum brasilense REC3 isolated from strawberry roots.</title>
        <authorList>
            <person name="Fontana C.A."/>
            <person name="Salazar S.M."/>
            <person name="Bassi D."/>
            <person name="Puglisi E."/>
            <person name="Lovaisa N.C."/>
            <person name="Toffoli L.M."/>
            <person name="Pedraza R."/>
            <person name="Cocconcelli P.S."/>
        </authorList>
    </citation>
    <scope>NUCLEOTIDE SEQUENCE [LARGE SCALE GENOMIC DNA]</scope>
    <source>
        <strain evidence="5 6">REC3</strain>
    </source>
</reference>
<dbReference type="HAMAP" id="MF_01385">
    <property type="entry name" value="UreF"/>
    <property type="match status" value="1"/>
</dbReference>
<comment type="subunit">
    <text evidence="3">UreD, UreF and UreG form a complex that acts as a GTP-hydrolysis-dependent molecular chaperone, activating the urease apoprotein by helping to assemble the nickel containing metallocenter of UreC. The UreE protein probably delivers the nickel.</text>
</comment>
<dbReference type="Proteomes" id="UP000236268">
    <property type="component" value="Unassembled WGS sequence"/>
</dbReference>
<comment type="function">
    <text evidence="3">Required for maturation of urease via the functional incorporation of the urease nickel metallocenter.</text>
</comment>
<proteinExistence type="inferred from homology"/>
<feature type="region of interest" description="Disordered" evidence="4">
    <location>
        <begin position="40"/>
        <end position="67"/>
    </location>
</feature>
<dbReference type="EMBL" id="POWG01000030">
    <property type="protein sequence ID" value="PNQ96495.1"/>
    <property type="molecule type" value="Genomic_DNA"/>
</dbReference>
<dbReference type="GO" id="GO:0016151">
    <property type="term" value="F:nickel cation binding"/>
    <property type="evidence" value="ECO:0007669"/>
    <property type="project" value="UniProtKB-UniRule"/>
</dbReference>
<dbReference type="InterPro" id="IPR038277">
    <property type="entry name" value="UreF_sf"/>
</dbReference>
<dbReference type="PANTHER" id="PTHR33620">
    <property type="entry name" value="UREASE ACCESSORY PROTEIN F"/>
    <property type="match status" value="1"/>
</dbReference>
<dbReference type="AlphaFoldDB" id="A0A2K1FVC6"/>
<keyword evidence="3" id="KW-0963">Cytoplasm</keyword>
<keyword evidence="2 3" id="KW-0143">Chaperone</keyword>
<dbReference type="GO" id="GO:0005737">
    <property type="term" value="C:cytoplasm"/>
    <property type="evidence" value="ECO:0007669"/>
    <property type="project" value="UniProtKB-SubCell"/>
</dbReference>
<evidence type="ECO:0000313" key="6">
    <source>
        <dbReference type="Proteomes" id="UP000236268"/>
    </source>
</evidence>
<sequence length="303" mass="31828">MAMGMITIMVIRIPTAIPIPIPMGTPIPTGIRMTEGACPLPNPPPLREGGDLGEDRHPLPRSGGGSGWGPVSAAHLTKLLAWLSPSFPVGGFSYSHGIEAAVEQGLVRDRDTLARWMDGILRHGAGRTDGMLFVAAHRAVLAGDEAGFAWAVERADAMRATSETALESRAQGQAFLIAVRAAWPLEGMERWDRVIADTGRPVARPVAYAVAVALAAALIGVPEGPALSAYLHAFAANLVSAGVRLVPLGQTDGQKALAALDSVVHSAAEAALAAPLDDLGSRAMAVDWTSMIHETQYTRLFRS</sequence>
<evidence type="ECO:0000256" key="2">
    <source>
        <dbReference type="ARBA" id="ARBA00023186"/>
    </source>
</evidence>
<comment type="similarity">
    <text evidence="3">Belongs to the UreF family.</text>
</comment>
<evidence type="ECO:0000256" key="3">
    <source>
        <dbReference type="HAMAP-Rule" id="MF_01385"/>
    </source>
</evidence>
<dbReference type="Pfam" id="PF01730">
    <property type="entry name" value="UreF"/>
    <property type="match status" value="1"/>
</dbReference>
<name>A0A2K1FVC6_9PROT</name>
<keyword evidence="1 3" id="KW-0996">Nickel insertion</keyword>
<evidence type="ECO:0000256" key="1">
    <source>
        <dbReference type="ARBA" id="ARBA00022988"/>
    </source>
</evidence>